<dbReference type="AlphaFoldDB" id="I1PMH8"/>
<accession>I1PMH8</accession>
<reference evidence="2 3" key="2">
    <citation type="submission" date="2018-04" db="EMBL/GenBank/DDBJ databases">
        <title>OglaRS2 (Oryza glaberrima Reference Sequence Version 2).</title>
        <authorList>
            <person name="Zhang J."/>
            <person name="Kudrna D."/>
            <person name="Lee S."/>
            <person name="Talag J."/>
            <person name="Rajasekar S."/>
            <person name="Wing R.A."/>
        </authorList>
    </citation>
    <scope>NUCLEOTIDE SEQUENCE [LARGE SCALE GENOMIC DNA]</scope>
    <source>
        <strain evidence="2 3">cv. IRGC 96717</strain>
    </source>
</reference>
<dbReference type="Gramene" id="ORGLA04G0139700.1">
    <property type="protein sequence ID" value="ORGLA04G0139700.1"/>
    <property type="gene ID" value="ORGLA04G0139700"/>
</dbReference>
<proteinExistence type="predicted"/>
<feature type="compositionally biased region" description="Low complexity" evidence="1">
    <location>
        <begin position="12"/>
        <end position="22"/>
    </location>
</feature>
<dbReference type="HOGENOM" id="CLU_2798460_0_0_1"/>
<sequence length="70" mass="7426">MGDMLEVEKESSVAVEEVSVGQRAEEERGGGGQWSGKVMDALSKITSGQRNGEKKGKIKWEGLTVGPYGG</sequence>
<dbReference type="Proteomes" id="UP000007306">
    <property type="component" value="Chromosome 4"/>
</dbReference>
<evidence type="ECO:0000313" key="2">
    <source>
        <dbReference type="EnsemblPlants" id="ORGLA04G0139700.1"/>
    </source>
</evidence>
<keyword evidence="3" id="KW-1185">Reference proteome</keyword>
<dbReference type="EnsemblPlants" id="ORGLA04G0139700.1">
    <property type="protein sequence ID" value="ORGLA04G0139700.1"/>
    <property type="gene ID" value="ORGLA04G0139700"/>
</dbReference>
<reference evidence="2" key="1">
    <citation type="submission" date="2015-06" db="UniProtKB">
        <authorList>
            <consortium name="EnsemblPlants"/>
        </authorList>
    </citation>
    <scope>IDENTIFICATION</scope>
</reference>
<evidence type="ECO:0000313" key="3">
    <source>
        <dbReference type="Proteomes" id="UP000007306"/>
    </source>
</evidence>
<organism evidence="2 3">
    <name type="scientific">Oryza glaberrima</name>
    <name type="common">African rice</name>
    <dbReference type="NCBI Taxonomy" id="4538"/>
    <lineage>
        <taxon>Eukaryota</taxon>
        <taxon>Viridiplantae</taxon>
        <taxon>Streptophyta</taxon>
        <taxon>Embryophyta</taxon>
        <taxon>Tracheophyta</taxon>
        <taxon>Spermatophyta</taxon>
        <taxon>Magnoliopsida</taxon>
        <taxon>Liliopsida</taxon>
        <taxon>Poales</taxon>
        <taxon>Poaceae</taxon>
        <taxon>BOP clade</taxon>
        <taxon>Oryzoideae</taxon>
        <taxon>Oryzeae</taxon>
        <taxon>Oryzinae</taxon>
        <taxon>Oryza</taxon>
    </lineage>
</organism>
<name>I1PMH8_ORYGL</name>
<feature type="region of interest" description="Disordered" evidence="1">
    <location>
        <begin position="1"/>
        <end position="37"/>
    </location>
</feature>
<protein>
    <submittedName>
        <fullName evidence="2">Uncharacterized protein</fullName>
    </submittedName>
</protein>
<feature type="compositionally biased region" description="Basic and acidic residues" evidence="1">
    <location>
        <begin position="1"/>
        <end position="11"/>
    </location>
</feature>
<evidence type="ECO:0000256" key="1">
    <source>
        <dbReference type="SAM" id="MobiDB-lite"/>
    </source>
</evidence>